<dbReference type="PANTHER" id="PTHR10039:SF14">
    <property type="entry name" value="NACHT DOMAIN-CONTAINING PROTEIN"/>
    <property type="match status" value="1"/>
</dbReference>
<feature type="non-terminal residue" evidence="1">
    <location>
        <position position="1"/>
    </location>
</feature>
<evidence type="ECO:0000313" key="2">
    <source>
        <dbReference type="Proteomes" id="UP000054549"/>
    </source>
</evidence>
<dbReference type="AlphaFoldDB" id="A0A0C2WI20"/>
<accession>A0A0C2WI20</accession>
<dbReference type="STRING" id="946122.A0A0C2WI20"/>
<protein>
    <submittedName>
        <fullName evidence="1">Uncharacterized protein</fullName>
    </submittedName>
</protein>
<gene>
    <name evidence="1" type="ORF">M378DRAFT_89577</name>
</gene>
<dbReference type="HOGENOM" id="CLU_1158741_0_0_1"/>
<dbReference type="InParanoid" id="A0A0C2WI20"/>
<keyword evidence="2" id="KW-1185">Reference proteome</keyword>
<organism evidence="1 2">
    <name type="scientific">Amanita muscaria (strain Koide BX008)</name>
    <dbReference type="NCBI Taxonomy" id="946122"/>
    <lineage>
        <taxon>Eukaryota</taxon>
        <taxon>Fungi</taxon>
        <taxon>Dikarya</taxon>
        <taxon>Basidiomycota</taxon>
        <taxon>Agaricomycotina</taxon>
        <taxon>Agaricomycetes</taxon>
        <taxon>Agaricomycetidae</taxon>
        <taxon>Agaricales</taxon>
        <taxon>Pluteineae</taxon>
        <taxon>Amanitaceae</taxon>
        <taxon>Amanita</taxon>
    </lineage>
</organism>
<dbReference type="EMBL" id="KN818432">
    <property type="protein sequence ID" value="KIL56296.1"/>
    <property type="molecule type" value="Genomic_DNA"/>
</dbReference>
<evidence type="ECO:0000313" key="1">
    <source>
        <dbReference type="EMBL" id="KIL56296.1"/>
    </source>
</evidence>
<proteinExistence type="predicted"/>
<dbReference type="PANTHER" id="PTHR10039">
    <property type="entry name" value="AMELOGENIN"/>
    <property type="match status" value="1"/>
</dbReference>
<name>A0A0C2WI20_AMAMK</name>
<dbReference type="OrthoDB" id="3027122at2759"/>
<sequence>ILVVVDALDECDEDDERDVMQKLLRAFARYLTPGTPFKDLDQFYTVILRNVVPENCDNDDTISRYQSVVGAIVFVQRPLPVSTLAQLIKIDVLDILEVLDNLQSVILLGSNDLPRIYHKSFPDYLTDQARCKDPHLRIDTKICHIQIATRCFEIMDKGLKRNILGLGDPARFMSNEDGLKEAAITDEQIQEKIPQQLRYACVYWVNHLEVANIEDEALMSGLEKFVDEHMLYWFEVLSLIGNLDLAHLAIRAVLKLLVQFDFT</sequence>
<dbReference type="Proteomes" id="UP000054549">
    <property type="component" value="Unassembled WGS sequence"/>
</dbReference>
<reference evidence="1 2" key="1">
    <citation type="submission" date="2014-04" db="EMBL/GenBank/DDBJ databases">
        <title>Evolutionary Origins and Diversification of the Mycorrhizal Mutualists.</title>
        <authorList>
            <consortium name="DOE Joint Genome Institute"/>
            <consortium name="Mycorrhizal Genomics Consortium"/>
            <person name="Kohler A."/>
            <person name="Kuo A."/>
            <person name="Nagy L.G."/>
            <person name="Floudas D."/>
            <person name="Copeland A."/>
            <person name="Barry K.W."/>
            <person name="Cichocki N."/>
            <person name="Veneault-Fourrey C."/>
            <person name="LaButti K."/>
            <person name="Lindquist E.A."/>
            <person name="Lipzen A."/>
            <person name="Lundell T."/>
            <person name="Morin E."/>
            <person name="Murat C."/>
            <person name="Riley R."/>
            <person name="Ohm R."/>
            <person name="Sun H."/>
            <person name="Tunlid A."/>
            <person name="Henrissat B."/>
            <person name="Grigoriev I.V."/>
            <person name="Hibbett D.S."/>
            <person name="Martin F."/>
        </authorList>
    </citation>
    <scope>NUCLEOTIDE SEQUENCE [LARGE SCALE GENOMIC DNA]</scope>
    <source>
        <strain evidence="1 2">Koide BX008</strain>
    </source>
</reference>